<name>A0A2T6AD79_9RHOB</name>
<organism evidence="2 3">
    <name type="scientific">Allosediminivita pacifica</name>
    <dbReference type="NCBI Taxonomy" id="1267769"/>
    <lineage>
        <taxon>Bacteria</taxon>
        <taxon>Pseudomonadati</taxon>
        <taxon>Pseudomonadota</taxon>
        <taxon>Alphaproteobacteria</taxon>
        <taxon>Rhodobacterales</taxon>
        <taxon>Paracoccaceae</taxon>
        <taxon>Allosediminivita</taxon>
    </lineage>
</organism>
<evidence type="ECO:0000313" key="3">
    <source>
        <dbReference type="Proteomes" id="UP000244069"/>
    </source>
</evidence>
<dbReference type="Proteomes" id="UP000244069">
    <property type="component" value="Unassembled WGS sequence"/>
</dbReference>
<accession>A0A2T6AD79</accession>
<feature type="transmembrane region" description="Helical" evidence="1">
    <location>
        <begin position="62"/>
        <end position="78"/>
    </location>
</feature>
<proteinExistence type="predicted"/>
<dbReference type="OrthoDB" id="7689810at2"/>
<dbReference type="InterPro" id="IPR018678">
    <property type="entry name" value="DUF2160_TM"/>
</dbReference>
<keyword evidence="1" id="KW-1133">Transmembrane helix</keyword>
<dbReference type="AlphaFoldDB" id="A0A2T6AD79"/>
<keyword evidence="3" id="KW-1185">Reference proteome</keyword>
<feature type="transmembrane region" description="Helical" evidence="1">
    <location>
        <begin position="37"/>
        <end position="55"/>
    </location>
</feature>
<sequence>MTQTDDEPIDILEDDAPPPPAPAHGFLPIETNWFDRLFISLVIWVAICLVWLRFIEPLGADLYIAHGVSVALGLYIIWKG</sequence>
<keyword evidence="1" id="KW-0812">Transmembrane</keyword>
<dbReference type="RefSeq" id="WP_107978203.1">
    <property type="nucleotide sequence ID" value="NZ_BMEZ01000025.1"/>
</dbReference>
<dbReference type="EMBL" id="QBKN01000027">
    <property type="protein sequence ID" value="PTX41773.1"/>
    <property type="molecule type" value="Genomic_DNA"/>
</dbReference>
<gene>
    <name evidence="2" type="ORF">C8N44_12739</name>
</gene>
<evidence type="ECO:0000313" key="2">
    <source>
        <dbReference type="EMBL" id="PTX41773.1"/>
    </source>
</evidence>
<dbReference type="Pfam" id="PF09928">
    <property type="entry name" value="DUF2160"/>
    <property type="match status" value="1"/>
</dbReference>
<reference evidence="2 3" key="1">
    <citation type="submission" date="2018-04" db="EMBL/GenBank/DDBJ databases">
        <title>Genomic Encyclopedia of Archaeal and Bacterial Type Strains, Phase II (KMG-II): from individual species to whole genera.</title>
        <authorList>
            <person name="Goeker M."/>
        </authorList>
    </citation>
    <scope>NUCLEOTIDE SEQUENCE [LARGE SCALE GENOMIC DNA]</scope>
    <source>
        <strain evidence="2 3">DSM 29329</strain>
    </source>
</reference>
<keyword evidence="1" id="KW-0472">Membrane</keyword>
<comment type="caution">
    <text evidence="2">The sequence shown here is derived from an EMBL/GenBank/DDBJ whole genome shotgun (WGS) entry which is preliminary data.</text>
</comment>
<evidence type="ECO:0000256" key="1">
    <source>
        <dbReference type="SAM" id="Phobius"/>
    </source>
</evidence>
<protein>
    <submittedName>
        <fullName evidence="2">Putative small integral membrane protein DUF2160</fullName>
    </submittedName>
</protein>